<keyword evidence="1" id="KW-1133">Transmembrane helix</keyword>
<dbReference type="GO" id="GO:0008270">
    <property type="term" value="F:zinc ion binding"/>
    <property type="evidence" value="ECO:0007669"/>
    <property type="project" value="InterPro"/>
</dbReference>
<dbReference type="SUPFAM" id="SSF51735">
    <property type="entry name" value="NAD(P)-binding Rossmann-fold domains"/>
    <property type="match status" value="1"/>
</dbReference>
<keyword evidence="1" id="KW-0472">Membrane</keyword>
<dbReference type="GO" id="GO:0005739">
    <property type="term" value="C:mitochondrion"/>
    <property type="evidence" value="ECO:0007669"/>
    <property type="project" value="TreeGrafter"/>
</dbReference>
<dbReference type="EMBL" id="LNZH02000122">
    <property type="protein sequence ID" value="OCB90660.1"/>
    <property type="molecule type" value="Genomic_DNA"/>
</dbReference>
<gene>
    <name evidence="3" type="ORF">A7U60_g2095</name>
</gene>
<reference evidence="3" key="1">
    <citation type="submission" date="2016-06" db="EMBL/GenBank/DDBJ databases">
        <title>Draft Genome sequence of the fungus Inonotus baumii.</title>
        <authorList>
            <person name="Zhu H."/>
            <person name="Lin W."/>
        </authorList>
    </citation>
    <scope>NUCLEOTIDE SEQUENCE</scope>
    <source>
        <strain evidence="3">821</strain>
    </source>
</reference>
<keyword evidence="1" id="KW-0812">Transmembrane</keyword>
<dbReference type="Proteomes" id="UP000757232">
    <property type="component" value="Unassembled WGS sequence"/>
</dbReference>
<feature type="transmembrane region" description="Helical" evidence="1">
    <location>
        <begin position="24"/>
        <end position="43"/>
    </location>
</feature>
<dbReference type="InterPro" id="IPR051397">
    <property type="entry name" value="Zn-ADH-like_protein"/>
</dbReference>
<dbReference type="AlphaFoldDB" id="A0A9Q5N8G1"/>
<protein>
    <submittedName>
        <fullName evidence="3">Alcohol dehydrogenase</fullName>
    </submittedName>
</protein>
<dbReference type="InterPro" id="IPR002364">
    <property type="entry name" value="Quin_OxRdtase/zeta-crystal_CS"/>
</dbReference>
<dbReference type="Gene3D" id="3.90.180.10">
    <property type="entry name" value="Medium-chain alcohol dehydrogenases, catalytic domain"/>
    <property type="match status" value="1"/>
</dbReference>
<dbReference type="InterPro" id="IPR011032">
    <property type="entry name" value="GroES-like_sf"/>
</dbReference>
<evidence type="ECO:0000313" key="3">
    <source>
        <dbReference type="EMBL" id="OCB90660.1"/>
    </source>
</evidence>
<proteinExistence type="predicted"/>
<dbReference type="OrthoDB" id="10257049at2759"/>
<dbReference type="SMART" id="SM00829">
    <property type="entry name" value="PKS_ER"/>
    <property type="match status" value="1"/>
</dbReference>
<feature type="domain" description="Enoyl reductase (ER)" evidence="2">
    <location>
        <begin position="49"/>
        <end position="379"/>
    </location>
</feature>
<keyword evidence="4" id="KW-1185">Reference proteome</keyword>
<evidence type="ECO:0000256" key="1">
    <source>
        <dbReference type="SAM" id="Phobius"/>
    </source>
</evidence>
<dbReference type="PANTHER" id="PTHR43677:SF4">
    <property type="entry name" value="QUINONE OXIDOREDUCTASE-LIKE PROTEIN 2"/>
    <property type="match status" value="1"/>
</dbReference>
<dbReference type="InterPro" id="IPR036291">
    <property type="entry name" value="NAD(P)-bd_dom_sf"/>
</dbReference>
<organism evidence="3 4">
    <name type="scientific">Sanghuangporus baumii</name>
    <name type="common">Phellinus baumii</name>
    <dbReference type="NCBI Taxonomy" id="108892"/>
    <lineage>
        <taxon>Eukaryota</taxon>
        <taxon>Fungi</taxon>
        <taxon>Dikarya</taxon>
        <taxon>Basidiomycota</taxon>
        <taxon>Agaricomycotina</taxon>
        <taxon>Agaricomycetes</taxon>
        <taxon>Hymenochaetales</taxon>
        <taxon>Hymenochaetaceae</taxon>
        <taxon>Sanghuangporus</taxon>
    </lineage>
</organism>
<evidence type="ECO:0000313" key="4">
    <source>
        <dbReference type="Proteomes" id="UP000757232"/>
    </source>
</evidence>
<comment type="caution">
    <text evidence="3">The sequence shown here is derived from an EMBL/GenBank/DDBJ whole genome shotgun (WGS) entry which is preliminary data.</text>
</comment>
<dbReference type="CDD" id="cd08241">
    <property type="entry name" value="QOR1"/>
    <property type="match status" value="1"/>
</dbReference>
<dbReference type="GO" id="GO:0016491">
    <property type="term" value="F:oxidoreductase activity"/>
    <property type="evidence" value="ECO:0007669"/>
    <property type="project" value="InterPro"/>
</dbReference>
<sequence length="393" mass="43272">MIYDDDLPHPASRRPFNDIKESHAMIFCLLSFTTVISLIISNLSDTSFSSMRALVVTKYAHPTQIPLDKDAPEPKPSSDRVIVEVYSAGLNFFDVYLTSSRVLLSSLLLSIASVAQTFVSTMKQISNSAAVSLHLRRRPGDRVFGFSQGAYADRVAANWKQMLPLPRNMTYDQGAGLHITWPTSYEALVGRGELKPGDWVLVIAAAGGVGLAAVQLAKALGAKVIGAAGSPEKMEICKRYGGADFAVNYTTPDWQKEVRAITNGHGADIIYDPVGRIRDSLKCIAWKGRAIVVGFAGGQIEKLPLNLVLLKNIAVTGIFWGAYDVFEPERYHTVWRELLQMIESGRVKPIVYPEVFDLEHVGDGLRAIEERRTWGKAVVRVRPDDSEAARAKL</sequence>
<dbReference type="PANTHER" id="PTHR43677">
    <property type="entry name" value="SHORT-CHAIN DEHYDROGENASE/REDUCTASE"/>
    <property type="match status" value="1"/>
</dbReference>
<dbReference type="InterPro" id="IPR020843">
    <property type="entry name" value="ER"/>
</dbReference>
<dbReference type="Pfam" id="PF00107">
    <property type="entry name" value="ADH_zinc_N"/>
    <property type="match status" value="1"/>
</dbReference>
<evidence type="ECO:0000259" key="2">
    <source>
        <dbReference type="SMART" id="SM00829"/>
    </source>
</evidence>
<dbReference type="SUPFAM" id="SSF50129">
    <property type="entry name" value="GroES-like"/>
    <property type="match status" value="1"/>
</dbReference>
<dbReference type="InterPro" id="IPR013149">
    <property type="entry name" value="ADH-like_C"/>
</dbReference>
<accession>A0A9Q5N8G1</accession>
<name>A0A9Q5N8G1_SANBA</name>
<dbReference type="PROSITE" id="PS01162">
    <property type="entry name" value="QOR_ZETA_CRYSTAL"/>
    <property type="match status" value="1"/>
</dbReference>
<feature type="transmembrane region" description="Helical" evidence="1">
    <location>
        <begin position="102"/>
        <end position="119"/>
    </location>
</feature>